<accession>A0A2P6NVH3</accession>
<organism evidence="2 3">
    <name type="scientific">Planoprotostelium fungivorum</name>
    <dbReference type="NCBI Taxonomy" id="1890364"/>
    <lineage>
        <taxon>Eukaryota</taxon>
        <taxon>Amoebozoa</taxon>
        <taxon>Evosea</taxon>
        <taxon>Variosea</taxon>
        <taxon>Cavosteliida</taxon>
        <taxon>Cavosteliaceae</taxon>
        <taxon>Planoprotostelium</taxon>
    </lineage>
</organism>
<feature type="compositionally biased region" description="Acidic residues" evidence="1">
    <location>
        <begin position="315"/>
        <end position="344"/>
    </location>
</feature>
<comment type="caution">
    <text evidence="2">The sequence shown here is derived from an EMBL/GenBank/DDBJ whole genome shotgun (WGS) entry which is preliminary data.</text>
</comment>
<evidence type="ECO:0000256" key="1">
    <source>
        <dbReference type="SAM" id="MobiDB-lite"/>
    </source>
</evidence>
<evidence type="ECO:0000313" key="2">
    <source>
        <dbReference type="EMBL" id="PRP87940.1"/>
    </source>
</evidence>
<protein>
    <submittedName>
        <fullName evidence="2">Uncharacterized protein</fullName>
    </submittedName>
</protein>
<name>A0A2P6NVH3_9EUKA</name>
<dbReference type="EMBL" id="MDYQ01000016">
    <property type="protein sequence ID" value="PRP87940.1"/>
    <property type="molecule type" value="Genomic_DNA"/>
</dbReference>
<feature type="region of interest" description="Disordered" evidence="1">
    <location>
        <begin position="38"/>
        <end position="58"/>
    </location>
</feature>
<dbReference type="InParanoid" id="A0A2P6NVH3"/>
<reference evidence="2 3" key="1">
    <citation type="journal article" date="2018" name="Genome Biol. Evol.">
        <title>Multiple Roots of Fruiting Body Formation in Amoebozoa.</title>
        <authorList>
            <person name="Hillmann F."/>
            <person name="Forbes G."/>
            <person name="Novohradska S."/>
            <person name="Ferling I."/>
            <person name="Riege K."/>
            <person name="Groth M."/>
            <person name="Westermann M."/>
            <person name="Marz M."/>
            <person name="Spaller T."/>
            <person name="Winckler T."/>
            <person name="Schaap P."/>
            <person name="Glockner G."/>
        </authorList>
    </citation>
    <scope>NUCLEOTIDE SEQUENCE [LARGE SCALE GENOMIC DNA]</scope>
    <source>
        <strain evidence="2 3">Jena</strain>
    </source>
</reference>
<dbReference type="AlphaFoldDB" id="A0A2P6NVH3"/>
<proteinExistence type="predicted"/>
<dbReference type="Proteomes" id="UP000241769">
    <property type="component" value="Unassembled WGS sequence"/>
</dbReference>
<keyword evidence="3" id="KW-1185">Reference proteome</keyword>
<gene>
    <name evidence="2" type="ORF">PROFUN_02677</name>
</gene>
<evidence type="ECO:0000313" key="3">
    <source>
        <dbReference type="Proteomes" id="UP000241769"/>
    </source>
</evidence>
<sequence length="356" mass="39960">MMDHSEHLHLSGDLFSFRGDPLLFSGACVRTSYLGDKLPSESKSAGSEGEQRNPEGGGCPRGSQDFLLVLLAEVNAWRLVPKMRCATSHKLFLVQVLAELAYGVVMVALDISASDACGIPCLLQFIVLRTAMKEMRSQEEMMLAMLEALFIVNASYDESLPCNQGETPQILPISASILYDWVASLGESRRERDRLRAKRTLCLDNACVYTSADILPDLAALANDHSPELSPCKLVFAMIKNWLCTYSPCGKNRTEEAERVIDRVQQRYREITRKNLCSFYNKCNVVRTERKKVIAEAFKAIQHCTVTLAELLGSESDEEGDIGEEEDEEEEEEERETDDIDIWEDSFNPDTGEPRN</sequence>
<feature type="region of interest" description="Disordered" evidence="1">
    <location>
        <begin position="313"/>
        <end position="356"/>
    </location>
</feature>